<accession>A0A6L9SFU7</accession>
<feature type="domain" description="Aminoglycoside phosphotransferase" evidence="1">
    <location>
        <begin position="30"/>
        <end position="266"/>
    </location>
</feature>
<dbReference type="InterPro" id="IPR002575">
    <property type="entry name" value="Aminoglycoside_PTrfase"/>
</dbReference>
<dbReference type="RefSeq" id="WP_163741984.1">
    <property type="nucleotide sequence ID" value="NZ_JAAGOA010000018.1"/>
</dbReference>
<dbReference type="InterPro" id="IPR011009">
    <property type="entry name" value="Kinase-like_dom_sf"/>
</dbReference>
<keyword evidence="2" id="KW-0808">Transferase</keyword>
<dbReference type="PANTHER" id="PTHR21310">
    <property type="entry name" value="AMINOGLYCOSIDE PHOSPHOTRANSFERASE-RELATED-RELATED"/>
    <property type="match status" value="1"/>
</dbReference>
<dbReference type="Gene3D" id="3.30.200.20">
    <property type="entry name" value="Phosphorylase Kinase, domain 1"/>
    <property type="match status" value="1"/>
</dbReference>
<comment type="caution">
    <text evidence="2">The sequence shown here is derived from an EMBL/GenBank/DDBJ whole genome shotgun (WGS) entry which is preliminary data.</text>
</comment>
<dbReference type="SUPFAM" id="SSF56112">
    <property type="entry name" value="Protein kinase-like (PK-like)"/>
    <property type="match status" value="1"/>
</dbReference>
<dbReference type="Pfam" id="PF01636">
    <property type="entry name" value="APH"/>
    <property type="match status" value="1"/>
</dbReference>
<dbReference type="InterPro" id="IPR051678">
    <property type="entry name" value="AGP_Transferase"/>
</dbReference>
<dbReference type="AlphaFoldDB" id="A0A6L9SFU7"/>
<evidence type="ECO:0000313" key="2">
    <source>
        <dbReference type="EMBL" id="NEE02950.1"/>
    </source>
</evidence>
<evidence type="ECO:0000313" key="3">
    <source>
        <dbReference type="Proteomes" id="UP000475214"/>
    </source>
</evidence>
<dbReference type="Proteomes" id="UP000475214">
    <property type="component" value="Unassembled WGS sequence"/>
</dbReference>
<dbReference type="PANTHER" id="PTHR21310:SF42">
    <property type="entry name" value="BIFUNCTIONAL AAC_APH"/>
    <property type="match status" value="1"/>
</dbReference>
<dbReference type="Gene3D" id="3.90.1200.10">
    <property type="match status" value="1"/>
</dbReference>
<sequence length="298" mass="32244">MDTPAAEVSIDAGLVQRLVAAQHPDLAGPLKLVAHGWDNAIYRLGDDLCVRLPRRQVAVELTRHEQRWLPMLAEQLSTPIPAPVRVGVPGDGYPWPWTIGPWIDGTPAAELPPHRRASAARDVAEFMAELHVPAPDDAPANPVRGVALRSRTDAVRQRLDTGTIAEADTVWALWSGFVEADPWPGPTVWVHGDPHPANLLLREDPHSGALRLAAVLDFGDLTSGDPATDLAAAWMVFDAAGRAAFRATLDELAGVDQSTWTRARGWALNMGTAIAVHSDDNPRMAEIGRHVLDQVMHG</sequence>
<gene>
    <name evidence="2" type="ORF">G1H10_22555</name>
</gene>
<protein>
    <submittedName>
        <fullName evidence="2">Aminoglycoside phosphotransferase family protein</fullName>
    </submittedName>
</protein>
<organism evidence="2 3">
    <name type="scientific">Phytoactinopolyspora halotolerans</name>
    <dbReference type="NCBI Taxonomy" id="1981512"/>
    <lineage>
        <taxon>Bacteria</taxon>
        <taxon>Bacillati</taxon>
        <taxon>Actinomycetota</taxon>
        <taxon>Actinomycetes</taxon>
        <taxon>Jiangellales</taxon>
        <taxon>Jiangellaceae</taxon>
        <taxon>Phytoactinopolyspora</taxon>
    </lineage>
</organism>
<keyword evidence="3" id="KW-1185">Reference proteome</keyword>
<dbReference type="GO" id="GO:0016740">
    <property type="term" value="F:transferase activity"/>
    <property type="evidence" value="ECO:0007669"/>
    <property type="project" value="UniProtKB-KW"/>
</dbReference>
<dbReference type="CDD" id="cd05155">
    <property type="entry name" value="APH_ChoK_like_1"/>
    <property type="match status" value="1"/>
</dbReference>
<evidence type="ECO:0000259" key="1">
    <source>
        <dbReference type="Pfam" id="PF01636"/>
    </source>
</evidence>
<proteinExistence type="predicted"/>
<reference evidence="2 3" key="1">
    <citation type="submission" date="2020-02" db="EMBL/GenBank/DDBJ databases">
        <authorList>
            <person name="Li X.-J."/>
            <person name="Han X.-M."/>
        </authorList>
    </citation>
    <scope>NUCLEOTIDE SEQUENCE [LARGE SCALE GENOMIC DNA]</scope>
    <source>
        <strain evidence="2 3">CCTCC AB 2017055</strain>
    </source>
</reference>
<name>A0A6L9SFU7_9ACTN</name>
<dbReference type="EMBL" id="JAAGOA010000018">
    <property type="protein sequence ID" value="NEE02950.1"/>
    <property type="molecule type" value="Genomic_DNA"/>
</dbReference>